<organism evidence="2 3">
    <name type="scientific">Maribacter vaceletii</name>
    <dbReference type="NCBI Taxonomy" id="1206816"/>
    <lineage>
        <taxon>Bacteria</taxon>
        <taxon>Pseudomonadati</taxon>
        <taxon>Bacteroidota</taxon>
        <taxon>Flavobacteriia</taxon>
        <taxon>Flavobacteriales</taxon>
        <taxon>Flavobacteriaceae</taxon>
        <taxon>Maribacter</taxon>
    </lineage>
</organism>
<dbReference type="InterPro" id="IPR013096">
    <property type="entry name" value="Cupin_2"/>
</dbReference>
<name>A0A495EBN3_9FLAO</name>
<dbReference type="Proteomes" id="UP000269412">
    <property type="component" value="Unassembled WGS sequence"/>
</dbReference>
<feature type="domain" description="Cupin type-2" evidence="1">
    <location>
        <begin position="32"/>
        <end position="91"/>
    </location>
</feature>
<dbReference type="SUPFAM" id="SSF51182">
    <property type="entry name" value="RmlC-like cupins"/>
    <property type="match status" value="1"/>
</dbReference>
<accession>A0A495EBN3</accession>
<dbReference type="RefSeq" id="WP_121063278.1">
    <property type="nucleotide sequence ID" value="NZ_RBIQ01000007.1"/>
</dbReference>
<dbReference type="EMBL" id="RBIQ01000007">
    <property type="protein sequence ID" value="RKR14236.1"/>
    <property type="molecule type" value="Genomic_DNA"/>
</dbReference>
<dbReference type="OrthoDB" id="1121094at2"/>
<keyword evidence="3" id="KW-1185">Reference proteome</keyword>
<dbReference type="AlphaFoldDB" id="A0A495EBN3"/>
<evidence type="ECO:0000259" key="1">
    <source>
        <dbReference type="Pfam" id="PF07883"/>
    </source>
</evidence>
<dbReference type="PANTHER" id="PTHR37694:SF1">
    <property type="entry name" value="SLR8022 PROTEIN"/>
    <property type="match status" value="1"/>
</dbReference>
<dbReference type="InterPro" id="IPR011051">
    <property type="entry name" value="RmlC_Cupin_sf"/>
</dbReference>
<gene>
    <name evidence="2" type="ORF">CLV91_0311</name>
</gene>
<dbReference type="Pfam" id="PF07883">
    <property type="entry name" value="Cupin_2"/>
    <property type="match status" value="1"/>
</dbReference>
<evidence type="ECO:0000313" key="3">
    <source>
        <dbReference type="Proteomes" id="UP000269412"/>
    </source>
</evidence>
<dbReference type="PANTHER" id="PTHR37694">
    <property type="entry name" value="SLR8022 PROTEIN"/>
    <property type="match status" value="1"/>
</dbReference>
<reference evidence="2 3" key="1">
    <citation type="submission" date="2018-10" db="EMBL/GenBank/DDBJ databases">
        <title>Genomic Encyclopedia of Archaeal and Bacterial Type Strains, Phase II (KMG-II): from individual species to whole genera.</title>
        <authorList>
            <person name="Goeker M."/>
        </authorList>
    </citation>
    <scope>NUCLEOTIDE SEQUENCE [LARGE SCALE GENOMIC DNA]</scope>
    <source>
        <strain evidence="2 3">DSM 25230</strain>
    </source>
</reference>
<protein>
    <submittedName>
        <fullName evidence="2">Cupin domain-containing protein</fullName>
    </submittedName>
</protein>
<comment type="caution">
    <text evidence="2">The sequence shown here is derived from an EMBL/GenBank/DDBJ whole genome shotgun (WGS) entry which is preliminary data.</text>
</comment>
<dbReference type="InterPro" id="IPR014710">
    <property type="entry name" value="RmlC-like_jellyroll"/>
</dbReference>
<dbReference type="Gene3D" id="2.60.120.10">
    <property type="entry name" value="Jelly Rolls"/>
    <property type="match status" value="1"/>
</dbReference>
<proteinExistence type="predicted"/>
<sequence length="97" mass="11116">MYSINNSIKETKFNGLQVHKIIKTDTIEILSICLEKGALFPEHSSPLDAQLIVLEGNISFSINNAVYKLTEQQHFSFPKNVEHWVKANENSKFIIIR</sequence>
<evidence type="ECO:0000313" key="2">
    <source>
        <dbReference type="EMBL" id="RKR14236.1"/>
    </source>
</evidence>